<keyword evidence="4" id="KW-1185">Reference proteome</keyword>
<comment type="caution">
    <text evidence="3">The sequence shown here is derived from an EMBL/GenBank/DDBJ whole genome shotgun (WGS) entry which is preliminary data.</text>
</comment>
<comment type="similarity">
    <text evidence="1">Belongs to the ApbE family.</text>
</comment>
<dbReference type="PANTHER" id="PTHR30040">
    <property type="entry name" value="THIAMINE BIOSYNTHESIS LIPOPROTEIN APBE"/>
    <property type="match status" value="1"/>
</dbReference>
<keyword evidence="2" id="KW-1133">Transmembrane helix</keyword>
<dbReference type="RefSeq" id="WP_216568957.1">
    <property type="nucleotide sequence ID" value="NZ_JAHLOQ010000010.1"/>
</dbReference>
<dbReference type="PANTHER" id="PTHR30040:SF2">
    <property type="entry name" value="FAD:PROTEIN FMN TRANSFERASE"/>
    <property type="match status" value="1"/>
</dbReference>
<gene>
    <name evidence="3" type="ORF">KQI20_05145</name>
</gene>
<sequence>MNKKKSTFLIIALIAICFFIYIFRGNFNKGDYSQTYYDLNTVSEITLHNVKESDSEKILKECGDILLNIDNTMSKTRNNSDVSKINENAGEEYVKISNDTFEVIKKAISFSDISNGVFDISIGPVVDLWGIGTDNARVPNKDEITEKLSLVNYKDISINEKTKSIKLNKKGMEIDLGGIAKGYAADKIVEYLKSQNIDSAIINLGGNVFILGEKAKDIPFKVGIQDPTSEGGTSIGNIAVSNKSVVTSGIYERYLEKDGTIYHHMIDPSTGYPFENNLSSVTIISSSSIVGDGLSTTTFGLGLEKGMELIESLNNTDAIFITKDKKVYTTSNLKGKLNLKNESFKLMN</sequence>
<keyword evidence="1" id="KW-0479">Metal-binding</keyword>
<dbReference type="Proteomes" id="UP001196301">
    <property type="component" value="Unassembled WGS sequence"/>
</dbReference>
<reference evidence="3 4" key="1">
    <citation type="submission" date="2021-06" db="EMBL/GenBank/DDBJ databases">
        <authorList>
            <person name="Sun Q."/>
            <person name="Li D."/>
        </authorList>
    </citation>
    <scope>NUCLEOTIDE SEQUENCE [LARGE SCALE GENOMIC DNA]</scope>
    <source>
        <strain evidence="3 4">N19</strain>
    </source>
</reference>
<keyword evidence="1 3" id="KW-0808">Transferase</keyword>
<dbReference type="InterPro" id="IPR024932">
    <property type="entry name" value="ApbE"/>
</dbReference>
<keyword evidence="2" id="KW-0812">Transmembrane</keyword>
<comment type="catalytic activity">
    <reaction evidence="1">
        <text>L-threonyl-[protein] + FAD = FMN-L-threonyl-[protein] + AMP + H(+)</text>
        <dbReference type="Rhea" id="RHEA:36847"/>
        <dbReference type="Rhea" id="RHEA-COMP:11060"/>
        <dbReference type="Rhea" id="RHEA-COMP:11061"/>
        <dbReference type="ChEBI" id="CHEBI:15378"/>
        <dbReference type="ChEBI" id="CHEBI:30013"/>
        <dbReference type="ChEBI" id="CHEBI:57692"/>
        <dbReference type="ChEBI" id="CHEBI:74257"/>
        <dbReference type="ChEBI" id="CHEBI:456215"/>
        <dbReference type="EC" id="2.7.1.180"/>
    </reaction>
</comment>
<dbReference type="Pfam" id="PF02424">
    <property type="entry name" value="ApbE"/>
    <property type="match status" value="1"/>
</dbReference>
<evidence type="ECO:0000313" key="3">
    <source>
        <dbReference type="EMBL" id="MBU5335818.1"/>
    </source>
</evidence>
<organism evidence="3 4">
    <name type="scientific">Intestinibacter bartlettii</name>
    <dbReference type="NCBI Taxonomy" id="261299"/>
    <lineage>
        <taxon>Bacteria</taxon>
        <taxon>Bacillati</taxon>
        <taxon>Bacillota</taxon>
        <taxon>Clostridia</taxon>
        <taxon>Peptostreptococcales</taxon>
        <taxon>Peptostreptococcaceae</taxon>
        <taxon>Intestinibacter</taxon>
    </lineage>
</organism>
<keyword evidence="1" id="KW-0274">FAD</keyword>
<dbReference type="PIRSF" id="PIRSF006268">
    <property type="entry name" value="ApbE"/>
    <property type="match status" value="1"/>
</dbReference>
<keyword evidence="2" id="KW-0472">Membrane</keyword>
<dbReference type="EMBL" id="JAHLOQ010000010">
    <property type="protein sequence ID" value="MBU5335818.1"/>
    <property type="molecule type" value="Genomic_DNA"/>
</dbReference>
<feature type="transmembrane region" description="Helical" evidence="2">
    <location>
        <begin position="7"/>
        <end position="23"/>
    </location>
</feature>
<name>A0ABS6DVG1_9FIRM</name>
<evidence type="ECO:0000313" key="4">
    <source>
        <dbReference type="Proteomes" id="UP001196301"/>
    </source>
</evidence>
<dbReference type="GO" id="GO:0016740">
    <property type="term" value="F:transferase activity"/>
    <property type="evidence" value="ECO:0007669"/>
    <property type="project" value="UniProtKB-KW"/>
</dbReference>
<evidence type="ECO:0000256" key="1">
    <source>
        <dbReference type="PIRNR" id="PIRNR006268"/>
    </source>
</evidence>
<accession>A0ABS6DVG1</accession>
<keyword evidence="1" id="KW-0460">Magnesium</keyword>
<keyword evidence="1" id="KW-0285">Flavoprotein</keyword>
<evidence type="ECO:0000256" key="2">
    <source>
        <dbReference type="SAM" id="Phobius"/>
    </source>
</evidence>
<dbReference type="EC" id="2.7.1.180" evidence="1"/>
<proteinExistence type="inferred from homology"/>
<protein>
    <recommendedName>
        <fullName evidence="1">FAD:protein FMN transferase</fullName>
        <ecNumber evidence="1">2.7.1.180</ecNumber>
    </recommendedName>
    <alternativeName>
        <fullName evidence="1">Flavin transferase</fullName>
    </alternativeName>
</protein>